<evidence type="ECO:0000313" key="11">
    <source>
        <dbReference type="EMBL" id="MCI0128852.1"/>
    </source>
</evidence>
<evidence type="ECO:0000259" key="10">
    <source>
        <dbReference type="SMART" id="SM00986"/>
    </source>
</evidence>
<keyword evidence="4" id="KW-0479">Metal-binding</keyword>
<keyword evidence="5" id="KW-0227">DNA damage</keyword>
<proteinExistence type="inferred from homology"/>
<organism evidence="11 12">
    <name type="scientific">Paradevosia shaoguanensis</name>
    <dbReference type="NCBI Taxonomy" id="1335043"/>
    <lineage>
        <taxon>Bacteria</taxon>
        <taxon>Pseudomonadati</taxon>
        <taxon>Pseudomonadota</taxon>
        <taxon>Alphaproteobacteria</taxon>
        <taxon>Hyphomicrobiales</taxon>
        <taxon>Devosiaceae</taxon>
        <taxon>Paradevosia</taxon>
    </lineage>
</organism>
<keyword evidence="6" id="KW-0378">Hydrolase</keyword>
<dbReference type="EMBL" id="JALAZD010000003">
    <property type="protein sequence ID" value="MCI0128852.1"/>
    <property type="molecule type" value="Genomic_DNA"/>
</dbReference>
<evidence type="ECO:0000256" key="3">
    <source>
        <dbReference type="ARBA" id="ARBA00022485"/>
    </source>
</evidence>
<dbReference type="RefSeq" id="WP_281736913.1">
    <property type="nucleotide sequence ID" value="NZ_JAKETQ010000003.1"/>
</dbReference>
<keyword evidence="12" id="KW-1185">Reference proteome</keyword>
<dbReference type="PANTHER" id="PTHR33693">
    <property type="entry name" value="TYPE-5 URACIL-DNA GLYCOSYLASE"/>
    <property type="match status" value="1"/>
</dbReference>
<accession>A0AA41QR73</accession>
<dbReference type="CDD" id="cd10030">
    <property type="entry name" value="UDG-F4_TTUDGA_SPO1dp_like"/>
    <property type="match status" value="1"/>
</dbReference>
<evidence type="ECO:0000256" key="6">
    <source>
        <dbReference type="ARBA" id="ARBA00022801"/>
    </source>
</evidence>
<dbReference type="SUPFAM" id="SSF52141">
    <property type="entry name" value="Uracil-DNA glycosylase-like"/>
    <property type="match status" value="1"/>
</dbReference>
<dbReference type="NCBIfam" id="TIGR00758">
    <property type="entry name" value="UDG_fam4"/>
    <property type="match status" value="1"/>
</dbReference>
<dbReference type="GO" id="GO:0006281">
    <property type="term" value="P:DNA repair"/>
    <property type="evidence" value="ECO:0007669"/>
    <property type="project" value="UniProtKB-KW"/>
</dbReference>
<dbReference type="Pfam" id="PF03167">
    <property type="entry name" value="UDG"/>
    <property type="match status" value="1"/>
</dbReference>
<sequence>MPHRHPHISEHDLFKSPGREEAFDSLEAAREAVDTCERCPLYQFATQAVFGEGPERAPLMFVGEQPGDHEDIAGRPFVGPAGKVLDAALIEAGIERDRVYVTNAVKHFKVAPRGKKRLHQKPNAGEIAACRFWLNLERSFVRPQVIVALGATAVQSLVGSRATISRLRDAPITLDDGTLLCATIHPSFLLRMPDRQRSAEERARFVADLKAARKLALH</sequence>
<evidence type="ECO:0000256" key="1">
    <source>
        <dbReference type="ARBA" id="ARBA00006521"/>
    </source>
</evidence>
<keyword evidence="8" id="KW-0411">Iron-sulfur</keyword>
<dbReference type="InterPro" id="IPR051536">
    <property type="entry name" value="UDG_Type-4/5"/>
</dbReference>
<name>A0AA41QR73_9HYPH</name>
<comment type="similarity">
    <text evidence="1">Belongs to the uracil-DNA glycosylase (UDG) superfamily. Type 4 (UDGa) family.</text>
</comment>
<evidence type="ECO:0000256" key="9">
    <source>
        <dbReference type="ARBA" id="ARBA00023204"/>
    </source>
</evidence>
<dbReference type="NCBIfam" id="TIGR03914">
    <property type="entry name" value="UDG_fam_dom"/>
    <property type="match status" value="1"/>
</dbReference>
<keyword evidence="3" id="KW-0004">4Fe-4S</keyword>
<dbReference type="SMART" id="SM00986">
    <property type="entry name" value="UDG"/>
    <property type="match status" value="1"/>
</dbReference>
<protein>
    <recommendedName>
        <fullName evidence="2">Type-4 uracil-DNA glycosylase</fullName>
    </recommendedName>
</protein>
<dbReference type="PANTHER" id="PTHR33693:SF9">
    <property type="entry name" value="TYPE-4 URACIL-DNA GLYCOSYLASE"/>
    <property type="match status" value="1"/>
</dbReference>
<reference evidence="11" key="1">
    <citation type="submission" date="2022-03" db="EMBL/GenBank/DDBJ databases">
        <title>The complete genome sequence of a Methyloterrigena soli.</title>
        <authorList>
            <person name="Zi Z."/>
        </authorList>
    </citation>
    <scope>NUCLEOTIDE SEQUENCE</scope>
    <source>
        <strain evidence="11">M48</strain>
    </source>
</reference>
<keyword evidence="7" id="KW-0408">Iron</keyword>
<dbReference type="SMART" id="SM00987">
    <property type="entry name" value="UreE_C"/>
    <property type="match status" value="1"/>
</dbReference>
<keyword evidence="9" id="KW-0234">DNA repair</keyword>
<dbReference type="InterPro" id="IPR005122">
    <property type="entry name" value="Uracil-DNA_glycosylase-like"/>
</dbReference>
<dbReference type="InterPro" id="IPR005273">
    <property type="entry name" value="Ura-DNA_glyco_family4"/>
</dbReference>
<dbReference type="InterPro" id="IPR036895">
    <property type="entry name" value="Uracil-DNA_glycosylase-like_sf"/>
</dbReference>
<dbReference type="Gene3D" id="3.40.470.10">
    <property type="entry name" value="Uracil-DNA glycosylase-like domain"/>
    <property type="match status" value="1"/>
</dbReference>
<evidence type="ECO:0000256" key="7">
    <source>
        <dbReference type="ARBA" id="ARBA00023004"/>
    </source>
</evidence>
<evidence type="ECO:0000256" key="5">
    <source>
        <dbReference type="ARBA" id="ARBA00022763"/>
    </source>
</evidence>
<evidence type="ECO:0000256" key="4">
    <source>
        <dbReference type="ARBA" id="ARBA00022723"/>
    </source>
</evidence>
<feature type="domain" description="Uracil-DNA glycosylase-like" evidence="10">
    <location>
        <begin position="50"/>
        <end position="210"/>
    </location>
</feature>
<dbReference type="GO" id="GO:0097506">
    <property type="term" value="F:deaminated base DNA N-glycosylase activity"/>
    <property type="evidence" value="ECO:0007669"/>
    <property type="project" value="UniProtKB-ARBA"/>
</dbReference>
<dbReference type="GO" id="GO:0051539">
    <property type="term" value="F:4 iron, 4 sulfur cluster binding"/>
    <property type="evidence" value="ECO:0007669"/>
    <property type="project" value="UniProtKB-KW"/>
</dbReference>
<dbReference type="Proteomes" id="UP001156140">
    <property type="component" value="Unassembled WGS sequence"/>
</dbReference>
<gene>
    <name evidence="11" type="ORF">ML536_18620</name>
</gene>
<dbReference type="AlphaFoldDB" id="A0AA41QR73"/>
<evidence type="ECO:0000256" key="8">
    <source>
        <dbReference type="ARBA" id="ARBA00023014"/>
    </source>
</evidence>
<dbReference type="GO" id="GO:0046872">
    <property type="term" value="F:metal ion binding"/>
    <property type="evidence" value="ECO:0007669"/>
    <property type="project" value="UniProtKB-KW"/>
</dbReference>
<evidence type="ECO:0000313" key="12">
    <source>
        <dbReference type="Proteomes" id="UP001156140"/>
    </source>
</evidence>
<comment type="caution">
    <text evidence="11">The sequence shown here is derived from an EMBL/GenBank/DDBJ whole genome shotgun (WGS) entry which is preliminary data.</text>
</comment>
<evidence type="ECO:0000256" key="2">
    <source>
        <dbReference type="ARBA" id="ARBA00019403"/>
    </source>
</evidence>